<name>A0A1I4P1I0_9BURK</name>
<dbReference type="AlphaFoldDB" id="A0A1I4P1I0"/>
<evidence type="ECO:0000313" key="1">
    <source>
        <dbReference type="EMBL" id="SFM21525.1"/>
    </source>
</evidence>
<dbReference type="Proteomes" id="UP000199470">
    <property type="component" value="Unassembled WGS sequence"/>
</dbReference>
<sequence length="70" mass="7123">MAKEGYFVAAQPQLSGHAQASSSDTVAGPGLFRTRAASPPCSACRHVVVRSSGTGHAIVDTGALKVIIET</sequence>
<evidence type="ECO:0000313" key="2">
    <source>
        <dbReference type="Proteomes" id="UP000199470"/>
    </source>
</evidence>
<accession>A0A1I4P1I0</accession>
<protein>
    <submittedName>
        <fullName evidence="1">Uncharacterized protein</fullName>
    </submittedName>
</protein>
<keyword evidence="2" id="KW-1185">Reference proteome</keyword>
<gene>
    <name evidence="1" type="ORF">SAMN02982985_03203</name>
</gene>
<proteinExistence type="predicted"/>
<organism evidence="1 2">
    <name type="scientific">Rugamonas rubra</name>
    <dbReference type="NCBI Taxonomy" id="758825"/>
    <lineage>
        <taxon>Bacteria</taxon>
        <taxon>Pseudomonadati</taxon>
        <taxon>Pseudomonadota</taxon>
        <taxon>Betaproteobacteria</taxon>
        <taxon>Burkholderiales</taxon>
        <taxon>Oxalobacteraceae</taxon>
        <taxon>Telluria group</taxon>
        <taxon>Rugamonas</taxon>
    </lineage>
</organism>
<dbReference type="EMBL" id="FOTW01000015">
    <property type="protein sequence ID" value="SFM21525.1"/>
    <property type="molecule type" value="Genomic_DNA"/>
</dbReference>
<reference evidence="1 2" key="1">
    <citation type="submission" date="2016-10" db="EMBL/GenBank/DDBJ databases">
        <authorList>
            <person name="de Groot N.N."/>
        </authorList>
    </citation>
    <scope>NUCLEOTIDE SEQUENCE [LARGE SCALE GENOMIC DNA]</scope>
    <source>
        <strain evidence="1 2">ATCC 43154</strain>
    </source>
</reference>
<dbReference type="RefSeq" id="WP_139236535.1">
    <property type="nucleotide sequence ID" value="NZ_FOTW01000015.1"/>
</dbReference>